<name>A0A183DQF0_9BILA</name>
<evidence type="ECO:0000313" key="3">
    <source>
        <dbReference type="WBParaSite" id="GPUH_0001095401-mRNA-1"/>
    </source>
</evidence>
<accession>A0A183DQF0</accession>
<evidence type="ECO:0000313" key="2">
    <source>
        <dbReference type="Proteomes" id="UP000271098"/>
    </source>
</evidence>
<proteinExistence type="predicted"/>
<sequence>MHTLTCQRVALAAVIQLIRTGETGPYKTTDMKLLTGKISFERTGQHRNVNRFLFAPQQLRLISFSFGYEELEKSRIYLESIRGKMLVKEEQRRDQRIQAVSKKLPDAITVTRWNDRANTFDCPSDQQQLHPKGACNGPRFRDITTVTSQQLGAFLSIFAVSRGLPLCSICDSMVNKAEAVLFEPGSKELPNQFLLNESRIQSFMDMFTTRYLSGFCAKVCHLFQPNIFWDGIGYTDCMSSTTNYLKDLLQKAATVFMPEKFCFE</sequence>
<reference evidence="3" key="1">
    <citation type="submission" date="2016-06" db="UniProtKB">
        <authorList>
            <consortium name="WormBaseParasite"/>
        </authorList>
    </citation>
    <scope>IDENTIFICATION</scope>
</reference>
<gene>
    <name evidence="1" type="ORF">GPUH_LOCUS10941</name>
</gene>
<dbReference type="OrthoDB" id="5857347at2759"/>
<evidence type="ECO:0000313" key="1">
    <source>
        <dbReference type="EMBL" id="VDN18116.1"/>
    </source>
</evidence>
<reference evidence="1 2" key="2">
    <citation type="submission" date="2018-11" db="EMBL/GenBank/DDBJ databases">
        <authorList>
            <consortium name="Pathogen Informatics"/>
        </authorList>
    </citation>
    <scope>NUCLEOTIDE SEQUENCE [LARGE SCALE GENOMIC DNA]</scope>
</reference>
<dbReference type="EMBL" id="UYRT01078247">
    <property type="protein sequence ID" value="VDN18116.1"/>
    <property type="molecule type" value="Genomic_DNA"/>
</dbReference>
<keyword evidence="2" id="KW-1185">Reference proteome</keyword>
<dbReference type="Proteomes" id="UP000271098">
    <property type="component" value="Unassembled WGS sequence"/>
</dbReference>
<dbReference type="WBParaSite" id="GPUH_0001095401-mRNA-1">
    <property type="protein sequence ID" value="GPUH_0001095401-mRNA-1"/>
    <property type="gene ID" value="GPUH_0001095401"/>
</dbReference>
<dbReference type="AlphaFoldDB" id="A0A183DQF0"/>
<protein>
    <submittedName>
        <fullName evidence="3">Helitron_like_N domain-containing protein</fullName>
    </submittedName>
</protein>
<organism evidence="3">
    <name type="scientific">Gongylonema pulchrum</name>
    <dbReference type="NCBI Taxonomy" id="637853"/>
    <lineage>
        <taxon>Eukaryota</taxon>
        <taxon>Metazoa</taxon>
        <taxon>Ecdysozoa</taxon>
        <taxon>Nematoda</taxon>
        <taxon>Chromadorea</taxon>
        <taxon>Rhabditida</taxon>
        <taxon>Spirurina</taxon>
        <taxon>Spiruromorpha</taxon>
        <taxon>Spiruroidea</taxon>
        <taxon>Gongylonematidae</taxon>
        <taxon>Gongylonema</taxon>
    </lineage>
</organism>